<keyword evidence="2" id="KW-1185">Reference proteome</keyword>
<dbReference type="Proteomes" id="UP000095280">
    <property type="component" value="Unplaced"/>
</dbReference>
<accession>A0A1I8JPM0</accession>
<evidence type="ECO:0000256" key="1">
    <source>
        <dbReference type="SAM" id="MobiDB-lite"/>
    </source>
</evidence>
<reference evidence="3" key="1">
    <citation type="submission" date="2016-11" db="UniProtKB">
        <authorList>
            <consortium name="WormBaseParasite"/>
        </authorList>
    </citation>
    <scope>IDENTIFICATION</scope>
</reference>
<feature type="region of interest" description="Disordered" evidence="1">
    <location>
        <begin position="161"/>
        <end position="191"/>
    </location>
</feature>
<feature type="compositionally biased region" description="Basic residues" evidence="1">
    <location>
        <begin position="31"/>
        <end position="49"/>
    </location>
</feature>
<organism evidence="2 3">
    <name type="scientific">Macrostomum lignano</name>
    <dbReference type="NCBI Taxonomy" id="282301"/>
    <lineage>
        <taxon>Eukaryota</taxon>
        <taxon>Metazoa</taxon>
        <taxon>Spiralia</taxon>
        <taxon>Lophotrochozoa</taxon>
        <taxon>Platyhelminthes</taxon>
        <taxon>Rhabditophora</taxon>
        <taxon>Macrostomorpha</taxon>
        <taxon>Macrostomida</taxon>
        <taxon>Macrostomidae</taxon>
        <taxon>Macrostomum</taxon>
    </lineage>
</organism>
<protein>
    <submittedName>
        <fullName evidence="3">Uncharacterized protein</fullName>
    </submittedName>
</protein>
<evidence type="ECO:0000313" key="2">
    <source>
        <dbReference type="Proteomes" id="UP000095280"/>
    </source>
</evidence>
<sequence>MAPLTVPRNGPPTEHPKEHQATQNGDAPKRTGLKRSPKRPPQRRLKRRPQTPPTAPPSDASNGARNGGPERLKRNPQRCLKTEHPTEHPTEPQTKHPTEHANGPQLSDPMEHPNGAPNGRANDGLLTDPWRLRLSCFNKAGSSGSSRDEDEDAARFTGMQDEEATAPGSPCDSHKARSVKSSPASRLHVAPSGQAAVFDDNISCGDGDSSCLRSGTQSHLDERLCYGAELSEEHLMASGDQQKPLHQAKAGKSTHGKSGKQRLAGGICLGSAMKMHLTFSSCAVIHSLSLVCRGAAELCADSRYKRFIGKKLLRERLQKATMQDHDWPAAHGELLLTGQGSQAISSPLASL</sequence>
<evidence type="ECO:0000313" key="3">
    <source>
        <dbReference type="WBParaSite" id="snap_masked-unitig_23974-processed-gene-0.0-mRNA-1"/>
    </source>
</evidence>
<name>A0A1I8JPM0_9PLAT</name>
<dbReference type="WBParaSite" id="snap_masked-unitig_23974-processed-gene-0.0-mRNA-1">
    <property type="protein sequence ID" value="snap_masked-unitig_23974-processed-gene-0.0-mRNA-1"/>
    <property type="gene ID" value="snap_masked-unitig_23974-processed-gene-0.0"/>
</dbReference>
<proteinExistence type="predicted"/>
<dbReference type="AlphaFoldDB" id="A0A1I8JPM0"/>
<feature type="region of interest" description="Disordered" evidence="1">
    <location>
        <begin position="1"/>
        <end position="126"/>
    </location>
</feature>
<feature type="compositionally biased region" description="Basic and acidic residues" evidence="1">
    <location>
        <begin position="80"/>
        <end position="99"/>
    </location>
</feature>